<evidence type="ECO:0000256" key="1">
    <source>
        <dbReference type="ARBA" id="ARBA00010807"/>
    </source>
</evidence>
<comment type="similarity">
    <text evidence="1">Belongs to the dapper family.</text>
</comment>
<dbReference type="InterPro" id="IPR024843">
    <property type="entry name" value="Dapper"/>
</dbReference>
<evidence type="ECO:0000256" key="2">
    <source>
        <dbReference type="ARBA" id="ARBA00023054"/>
    </source>
</evidence>
<sequence length="234" mass="25365">MSGSALAPAAVDRSRVAERLRTAFAGLQELQHLREKQGDMVQRALRMDTHTHKESERPSSGVCLHQSDELANRAEEQQRLEATLTALKQQLTRLRRQDIGLKTHLQQLDQQINELKLDACKTSAEHLESDSRPSSGFFELSDGGLGSLSNSCTSVYSECLSTSSQASLLPLSSGFSAVHGRNAQAQADACRRRSADESTAQPDIPRGLGVRLGSSGIRTGSISSGRARQRPVST</sequence>
<feature type="compositionally biased region" description="Low complexity" evidence="4">
    <location>
        <begin position="213"/>
        <end position="226"/>
    </location>
</feature>
<proteinExistence type="inferred from homology"/>
<accession>A0A8J4XEP8</accession>
<comment type="caution">
    <text evidence="5">The sequence shown here is derived from an EMBL/GenBank/DDBJ whole genome shotgun (WGS) entry which is preliminary data.</text>
</comment>
<dbReference type="EMBL" id="QNUK01000087">
    <property type="protein sequence ID" value="KAF5902595.1"/>
    <property type="molecule type" value="Genomic_DNA"/>
</dbReference>
<dbReference type="GO" id="GO:1900108">
    <property type="term" value="P:negative regulation of nodal signaling pathway"/>
    <property type="evidence" value="ECO:0007669"/>
    <property type="project" value="TreeGrafter"/>
</dbReference>
<dbReference type="OrthoDB" id="9950432at2759"/>
<feature type="coiled-coil region" evidence="3">
    <location>
        <begin position="70"/>
        <end position="97"/>
    </location>
</feature>
<dbReference type="GO" id="GO:0005737">
    <property type="term" value="C:cytoplasm"/>
    <property type="evidence" value="ECO:0007669"/>
    <property type="project" value="TreeGrafter"/>
</dbReference>
<evidence type="ECO:0000256" key="3">
    <source>
        <dbReference type="SAM" id="Coils"/>
    </source>
</evidence>
<feature type="region of interest" description="Disordered" evidence="4">
    <location>
        <begin position="186"/>
        <end position="234"/>
    </location>
</feature>
<dbReference type="PANTHER" id="PTHR15919:SF13">
    <property type="entry name" value="DAPPER HOMOLOG 2"/>
    <property type="match status" value="1"/>
</dbReference>
<feature type="non-terminal residue" evidence="5">
    <location>
        <position position="1"/>
    </location>
</feature>
<reference evidence="5" key="1">
    <citation type="submission" date="2020-07" db="EMBL/GenBank/DDBJ databases">
        <title>Clarias magur genome sequencing, assembly and annotation.</title>
        <authorList>
            <person name="Kushwaha B."/>
            <person name="Kumar R."/>
            <person name="Das P."/>
            <person name="Joshi C.G."/>
            <person name="Kumar D."/>
            <person name="Nagpure N.S."/>
            <person name="Pandey M."/>
            <person name="Agarwal S."/>
            <person name="Srivastava S."/>
            <person name="Singh M."/>
            <person name="Sahoo L."/>
            <person name="Jayasankar P."/>
            <person name="Meher P.K."/>
            <person name="Koringa P.G."/>
            <person name="Iquebal M.A."/>
            <person name="Das S.P."/>
            <person name="Bit A."/>
            <person name="Patnaik S."/>
            <person name="Patel N."/>
            <person name="Shah T.M."/>
            <person name="Hinsu A."/>
            <person name="Jena J.K."/>
        </authorList>
    </citation>
    <scope>NUCLEOTIDE SEQUENCE</scope>
    <source>
        <strain evidence="5">CIFAMagur01</strain>
        <tissue evidence="5">Testis</tissue>
    </source>
</reference>
<keyword evidence="6" id="KW-1185">Reference proteome</keyword>
<dbReference type="PANTHER" id="PTHR15919">
    <property type="entry name" value="DAPPER-RELATED"/>
    <property type="match status" value="1"/>
</dbReference>
<protein>
    <submittedName>
        <fullName evidence="5">Dapper 2</fullName>
    </submittedName>
</protein>
<dbReference type="AlphaFoldDB" id="A0A8J4XEP8"/>
<organism evidence="5 6">
    <name type="scientific">Clarias magur</name>
    <name type="common">Asian catfish</name>
    <name type="synonym">Macropteronotus magur</name>
    <dbReference type="NCBI Taxonomy" id="1594786"/>
    <lineage>
        <taxon>Eukaryota</taxon>
        <taxon>Metazoa</taxon>
        <taxon>Chordata</taxon>
        <taxon>Craniata</taxon>
        <taxon>Vertebrata</taxon>
        <taxon>Euteleostomi</taxon>
        <taxon>Actinopterygii</taxon>
        <taxon>Neopterygii</taxon>
        <taxon>Teleostei</taxon>
        <taxon>Ostariophysi</taxon>
        <taxon>Siluriformes</taxon>
        <taxon>Clariidae</taxon>
        <taxon>Clarias</taxon>
    </lineage>
</organism>
<name>A0A8J4XEP8_CLAMG</name>
<dbReference type="Proteomes" id="UP000727407">
    <property type="component" value="Unassembled WGS sequence"/>
</dbReference>
<evidence type="ECO:0000313" key="6">
    <source>
        <dbReference type="Proteomes" id="UP000727407"/>
    </source>
</evidence>
<evidence type="ECO:0000256" key="4">
    <source>
        <dbReference type="SAM" id="MobiDB-lite"/>
    </source>
</evidence>
<evidence type="ECO:0000313" key="5">
    <source>
        <dbReference type="EMBL" id="KAF5902595.1"/>
    </source>
</evidence>
<gene>
    <name evidence="5" type="ORF">DAT39_007674</name>
</gene>
<keyword evidence="2 3" id="KW-0175">Coiled coil</keyword>
<dbReference type="Pfam" id="PF15268">
    <property type="entry name" value="Dapper"/>
    <property type="match status" value="1"/>
</dbReference>